<organism evidence="2 3">
    <name type="scientific">Anaerobaca lacustris</name>
    <dbReference type="NCBI Taxonomy" id="3044600"/>
    <lineage>
        <taxon>Bacteria</taxon>
        <taxon>Pseudomonadati</taxon>
        <taxon>Planctomycetota</taxon>
        <taxon>Phycisphaerae</taxon>
        <taxon>Sedimentisphaerales</taxon>
        <taxon>Anaerobacaceae</taxon>
        <taxon>Anaerobaca</taxon>
    </lineage>
</organism>
<proteinExistence type="predicted"/>
<comment type="caution">
    <text evidence="2">The sequence shown here is derived from an EMBL/GenBank/DDBJ whole genome shotgun (WGS) entry which is preliminary data.</text>
</comment>
<dbReference type="AlphaFoldDB" id="A0AAW6U657"/>
<keyword evidence="1" id="KW-1133">Transmembrane helix</keyword>
<keyword evidence="1" id="KW-0812">Transmembrane</keyword>
<dbReference type="Proteomes" id="UP001431776">
    <property type="component" value="Unassembled WGS sequence"/>
</dbReference>
<accession>A0AAW6U657</accession>
<feature type="transmembrane region" description="Helical" evidence="1">
    <location>
        <begin position="30"/>
        <end position="49"/>
    </location>
</feature>
<keyword evidence="1" id="KW-0472">Membrane</keyword>
<feature type="transmembrane region" description="Helical" evidence="1">
    <location>
        <begin position="131"/>
        <end position="156"/>
    </location>
</feature>
<evidence type="ECO:0000313" key="2">
    <source>
        <dbReference type="EMBL" id="MDI6451473.1"/>
    </source>
</evidence>
<keyword evidence="3" id="KW-1185">Reference proteome</keyword>
<reference evidence="2" key="1">
    <citation type="submission" date="2023-05" db="EMBL/GenBank/DDBJ databases">
        <title>Anaerotaeda fermentans gen. nov., sp. nov., a novel anaerobic planctomycete of the new family within the order Sedimentisphaerales isolated from Taman Peninsula, Russia.</title>
        <authorList>
            <person name="Khomyakova M.A."/>
            <person name="Merkel A.Y."/>
            <person name="Slobodkin A.I."/>
        </authorList>
    </citation>
    <scope>NUCLEOTIDE SEQUENCE</scope>
    <source>
        <strain evidence="2">M17dextr</strain>
    </source>
</reference>
<feature type="transmembrane region" description="Helical" evidence="1">
    <location>
        <begin position="229"/>
        <end position="249"/>
    </location>
</feature>
<feature type="transmembrane region" description="Helical" evidence="1">
    <location>
        <begin position="101"/>
        <end position="125"/>
    </location>
</feature>
<sequence>MRAFFRAADDFLRGRGVFAVDAPLMGRLRWLLALMLVCGLFYGAVMGTFSGLKAGRLHQLLYSGVKVPILLLATFVLCLPSFFVVNTLAGLRDDFGQVLRALVATQSCVTVVLAALAPITAFWYISCRDYGLVLLFNMVMFGVATLAAQIVVRRYYRPLIAREPRHRHLLWAWFVLYAFVGVQMGWVLRPFIGNPEAPVAFFRAEAWGNAYVVVGGLIFRAVGRVPAPLLTFLGIATLPLLVVLSHLLCSAVSRNRRRTP</sequence>
<protein>
    <submittedName>
        <fullName evidence="2">Uncharacterized protein</fullName>
    </submittedName>
</protein>
<feature type="transmembrane region" description="Helical" evidence="1">
    <location>
        <begin position="69"/>
        <end position="89"/>
    </location>
</feature>
<dbReference type="EMBL" id="JASCXX010000037">
    <property type="protein sequence ID" value="MDI6451473.1"/>
    <property type="molecule type" value="Genomic_DNA"/>
</dbReference>
<gene>
    <name evidence="2" type="ORF">QJ522_20600</name>
</gene>
<evidence type="ECO:0000313" key="3">
    <source>
        <dbReference type="Proteomes" id="UP001431776"/>
    </source>
</evidence>
<evidence type="ECO:0000256" key="1">
    <source>
        <dbReference type="SAM" id="Phobius"/>
    </source>
</evidence>
<feature type="transmembrane region" description="Helical" evidence="1">
    <location>
        <begin position="168"/>
        <end position="188"/>
    </location>
</feature>
<name>A0AAW6U657_9BACT</name>
<dbReference type="RefSeq" id="WP_349246880.1">
    <property type="nucleotide sequence ID" value="NZ_JASCXX010000037.1"/>
</dbReference>